<dbReference type="OMA" id="SAKPRCH"/>
<dbReference type="PANTHER" id="PTHR33065:SF58">
    <property type="entry name" value="DUF6598 DOMAIN-CONTAINING PROTEIN"/>
    <property type="match status" value="1"/>
</dbReference>
<reference evidence="2" key="1">
    <citation type="journal article" date="2017" name="Gigascience">
        <title>The first near-complete assembly of the hexaploid bread wheat genome, Triticum aestivum.</title>
        <authorList>
            <person name="Zimin A.V."/>
            <person name="Puiu D."/>
            <person name="Hall R."/>
            <person name="Kingan S."/>
            <person name="Clavijo B.J."/>
            <person name="Salzberg S.L."/>
        </authorList>
    </citation>
    <scope>NUCLEOTIDE SEQUENCE</scope>
    <source>
        <tissue evidence="2">Leaf</tissue>
    </source>
</reference>
<comment type="caution">
    <text evidence="2">The sequence shown here is derived from an EMBL/GenBank/DDBJ whole genome shotgun (WGS) entry which is preliminary data.</text>
</comment>
<protein>
    <recommendedName>
        <fullName evidence="1">DUF6598 domain-containing protein</fullName>
    </recommendedName>
</protein>
<name>A0A3B6FVK8_WHEAT</name>
<evidence type="ECO:0000259" key="1">
    <source>
        <dbReference type="Pfam" id="PF20241"/>
    </source>
</evidence>
<evidence type="ECO:0000313" key="2">
    <source>
        <dbReference type="EMBL" id="KAF7032524.1"/>
    </source>
</evidence>
<dbReference type="EMBL" id="CM022218">
    <property type="protein sequence ID" value="KAF7032524.1"/>
    <property type="molecule type" value="Genomic_DNA"/>
</dbReference>
<gene>
    <name evidence="2" type="ORF">CFC21_043684</name>
</gene>
<feature type="domain" description="DUF6598" evidence="1">
    <location>
        <begin position="206"/>
        <end position="434"/>
    </location>
</feature>
<reference evidence="2" key="2">
    <citation type="submission" date="2020-03" db="EMBL/GenBank/DDBJ databases">
        <title>The second near-complete assembly of the hexaploid bread wheat (Triticum aestivum) genome.</title>
        <authorList>
            <person name="Zimin A.V."/>
            <person name="Puiu D."/>
            <person name="Shumante A."/>
            <person name="Alonge M."/>
            <person name="Salzberg S.L."/>
        </authorList>
    </citation>
    <scope>NUCLEOTIDE SEQUENCE</scope>
    <source>
        <tissue evidence="2">Leaf</tissue>
    </source>
</reference>
<proteinExistence type="predicted"/>
<sequence length="443" mass="49732">MHRLSSLSRPLHSFMPSPPPRWWPPALARRVFPPREPPNPTARRVPRFPLGFRNMASTTEVEGDDSGKPDMRLLINSSVTQNMNNMETRSTTGEPMACYAEVIDDKRDTWGKTVGYEEETVDNEDEEYGNCDTLMVRYPLDRVRPLAVIPKSRHRDGSIYKCTHSWKKECLIADRSETIFEPMMFTEPSNCFIFNGTCMRHGPTHMLQIVSIKLAKIHVDGGPIALYGYIALRDNLDPLLNYVVKFSRDDPITLEQGSLINLAGPKRGINYLGDIFIEYDMRIKTVGPEKHDPQLIDGVSILGNMGVRNRSVFTNRIHGNCGAVDITFSSLENAIEATVEVAISEVQSSFNLSLGCFTSGLNEEIRLFDGVIGETRSLKRSVVAVVIDSWIHLKFKVGTERSSSTERDCFFNAGNHGSSARKIKTDFALISVKVIWSPLPDGF</sequence>
<organism evidence="2">
    <name type="scientific">Triticum aestivum</name>
    <name type="common">Wheat</name>
    <dbReference type="NCBI Taxonomy" id="4565"/>
    <lineage>
        <taxon>Eukaryota</taxon>
        <taxon>Viridiplantae</taxon>
        <taxon>Streptophyta</taxon>
        <taxon>Embryophyta</taxon>
        <taxon>Tracheophyta</taxon>
        <taxon>Spermatophyta</taxon>
        <taxon>Magnoliopsida</taxon>
        <taxon>Liliopsida</taxon>
        <taxon>Poales</taxon>
        <taxon>Poaceae</taxon>
        <taxon>BOP clade</taxon>
        <taxon>Pooideae</taxon>
        <taxon>Triticodae</taxon>
        <taxon>Triticeae</taxon>
        <taxon>Triticinae</taxon>
        <taxon>Triticum</taxon>
    </lineage>
</organism>
<dbReference type="Pfam" id="PF20241">
    <property type="entry name" value="DUF6598"/>
    <property type="match status" value="1"/>
</dbReference>
<dbReference type="PANTHER" id="PTHR33065">
    <property type="entry name" value="OS07G0486400 PROTEIN"/>
    <property type="match status" value="1"/>
</dbReference>
<dbReference type="STRING" id="4565.A0A077RYD4"/>
<dbReference type="Proteomes" id="UP000815260">
    <property type="component" value="Chromosome 3B"/>
</dbReference>
<dbReference type="InterPro" id="IPR046533">
    <property type="entry name" value="DUF6598"/>
</dbReference>
<accession>A0A3B6FVK8</accession>